<dbReference type="RefSeq" id="WP_368497651.1">
    <property type="nucleotide sequence ID" value="NZ_CP162511.1"/>
</dbReference>
<evidence type="ECO:0000313" key="3">
    <source>
        <dbReference type="EMBL" id="XDI05267.1"/>
    </source>
</evidence>
<feature type="domain" description="Peptidase M24" evidence="2">
    <location>
        <begin position="160"/>
        <end position="348"/>
    </location>
</feature>
<dbReference type="Pfam" id="PF00557">
    <property type="entry name" value="Peptidase_M24"/>
    <property type="match status" value="1"/>
</dbReference>
<reference evidence="3" key="1">
    <citation type="submission" date="2024-05" db="EMBL/GenBank/DDBJ databases">
        <title>Herbiconiux sp. A18JL235.</title>
        <authorList>
            <person name="Zhang G."/>
        </authorList>
    </citation>
    <scope>NUCLEOTIDE SEQUENCE</scope>
    <source>
        <strain evidence="3">A18JL235</strain>
    </source>
</reference>
<dbReference type="SUPFAM" id="SSF55920">
    <property type="entry name" value="Creatinase/aminopeptidase"/>
    <property type="match status" value="1"/>
</dbReference>
<name>A0AB39BGX0_9MICO</name>
<sequence length="389" mass="40644">MTTTFRTTAGAATADPAGTADTVDTVGTDRPAKLARLAALLDARGADRLQLTTAENLAWFFDGARVAVPLSGPPVFTATVHRSGRVQVAAFANELDRLAEEELGDDVELTAVPWHSPLPIAGGPGECLSDVELAGELRAARAELLPLERLRFSGLGADLARAATRILSTADPAESERELAARAAGEVVALGADPVVLLVAGEGRVHHRHPLPSDAPLGGRAMLALGARRHGLVASLTRWVGFATPGAPSAEGLEPRERALLEVEADALAATRPGRRLGEVLSDIAVSYERHGLGSDAWLGHHQGGPTGYLGRDPRATPGARDLVVSGQAFAWNPSVRGHKVEDTVIVDDDGCGDRTVTVLTVDPEWPTVAVNGLRRPAALRPASVTHAP</sequence>
<evidence type="ECO:0000259" key="2">
    <source>
        <dbReference type="Pfam" id="PF00557"/>
    </source>
</evidence>
<dbReference type="AlphaFoldDB" id="A0AB39BGX0"/>
<accession>A0AB39BGX0</accession>
<dbReference type="PANTHER" id="PTHR46112">
    <property type="entry name" value="AMINOPEPTIDASE"/>
    <property type="match status" value="1"/>
</dbReference>
<dbReference type="InterPro" id="IPR036005">
    <property type="entry name" value="Creatinase/aminopeptidase-like"/>
</dbReference>
<dbReference type="CDD" id="cd01066">
    <property type="entry name" value="APP_MetAP"/>
    <property type="match status" value="1"/>
</dbReference>
<dbReference type="PANTHER" id="PTHR46112:SF2">
    <property type="entry name" value="XAA-PRO AMINOPEPTIDASE P-RELATED"/>
    <property type="match status" value="1"/>
</dbReference>
<protein>
    <submittedName>
        <fullName evidence="3">M24 family metallopeptidase</fullName>
    </submittedName>
</protein>
<organism evidence="3">
    <name type="scientific">Herbiconiux sp. A18JL235</name>
    <dbReference type="NCBI Taxonomy" id="3152363"/>
    <lineage>
        <taxon>Bacteria</taxon>
        <taxon>Bacillati</taxon>
        <taxon>Actinomycetota</taxon>
        <taxon>Actinomycetes</taxon>
        <taxon>Micrococcales</taxon>
        <taxon>Microbacteriaceae</taxon>
        <taxon>Herbiconiux</taxon>
    </lineage>
</organism>
<feature type="region of interest" description="Disordered" evidence="1">
    <location>
        <begin position="1"/>
        <end position="25"/>
    </location>
</feature>
<dbReference type="Gene3D" id="3.90.230.10">
    <property type="entry name" value="Creatinase/methionine aminopeptidase superfamily"/>
    <property type="match status" value="1"/>
</dbReference>
<evidence type="ECO:0000256" key="1">
    <source>
        <dbReference type="SAM" id="MobiDB-lite"/>
    </source>
</evidence>
<dbReference type="EMBL" id="CP162511">
    <property type="protein sequence ID" value="XDI05267.1"/>
    <property type="molecule type" value="Genomic_DNA"/>
</dbReference>
<gene>
    <name evidence="3" type="ORF">ABFY20_18405</name>
</gene>
<dbReference type="InterPro" id="IPR000994">
    <property type="entry name" value="Pept_M24"/>
</dbReference>
<proteinExistence type="predicted"/>
<dbReference type="InterPro" id="IPR050659">
    <property type="entry name" value="Peptidase_M24B"/>
</dbReference>